<gene>
    <name evidence="8" type="ORF">SCL_1186</name>
</gene>
<dbReference type="Proteomes" id="UP000243180">
    <property type="component" value="Chromosome"/>
</dbReference>
<keyword evidence="5" id="KW-0175">Coiled coil</keyword>
<evidence type="ECO:0000259" key="7">
    <source>
        <dbReference type="Pfam" id="PF06305"/>
    </source>
</evidence>
<protein>
    <recommendedName>
        <fullName evidence="7">Lipopolysaccharide assembly protein A domain-containing protein</fullName>
    </recommendedName>
</protein>
<feature type="coiled-coil region" evidence="5">
    <location>
        <begin position="65"/>
        <end position="92"/>
    </location>
</feature>
<dbReference type="PANTHER" id="PTHR41335:SF1">
    <property type="entry name" value="MEMBRANE PROTEIN"/>
    <property type="match status" value="1"/>
</dbReference>
<evidence type="ECO:0000256" key="2">
    <source>
        <dbReference type="ARBA" id="ARBA00022692"/>
    </source>
</evidence>
<accession>A0A1B4XFC6</accession>
<evidence type="ECO:0000256" key="4">
    <source>
        <dbReference type="ARBA" id="ARBA00023136"/>
    </source>
</evidence>
<evidence type="ECO:0000313" key="9">
    <source>
        <dbReference type="Proteomes" id="UP000243180"/>
    </source>
</evidence>
<dbReference type="PANTHER" id="PTHR41335">
    <property type="entry name" value="MEMBRANE PROTEIN-RELATED"/>
    <property type="match status" value="1"/>
</dbReference>
<keyword evidence="3 6" id="KW-1133">Transmembrane helix</keyword>
<keyword evidence="9" id="KW-1185">Reference proteome</keyword>
<dbReference type="GO" id="GO:0005886">
    <property type="term" value="C:plasma membrane"/>
    <property type="evidence" value="ECO:0007669"/>
    <property type="project" value="InterPro"/>
</dbReference>
<reference evidence="8 9" key="1">
    <citation type="submission" date="2015-05" db="EMBL/GenBank/DDBJ databases">
        <title>Complete genome sequence of a sulfur-oxidizing gammaproteobacterium strain HA5.</title>
        <authorList>
            <person name="Miura A."/>
            <person name="Kojima H."/>
            <person name="Fukui M."/>
        </authorList>
    </citation>
    <scope>NUCLEOTIDE SEQUENCE [LARGE SCALE GENOMIC DNA]</scope>
    <source>
        <strain evidence="8 9">HA5</strain>
    </source>
</reference>
<dbReference type="EMBL" id="AP014879">
    <property type="protein sequence ID" value="BAV33499.1"/>
    <property type="molecule type" value="Genomic_DNA"/>
</dbReference>
<name>A0A1B4XFC6_9GAMM</name>
<evidence type="ECO:0000256" key="1">
    <source>
        <dbReference type="ARBA" id="ARBA00022475"/>
    </source>
</evidence>
<keyword evidence="4 6" id="KW-0472">Membrane</keyword>
<evidence type="ECO:0000256" key="6">
    <source>
        <dbReference type="SAM" id="Phobius"/>
    </source>
</evidence>
<dbReference type="Pfam" id="PF06305">
    <property type="entry name" value="LapA_dom"/>
    <property type="match status" value="1"/>
</dbReference>
<dbReference type="OrthoDB" id="7066519at2"/>
<dbReference type="InterPro" id="IPR010445">
    <property type="entry name" value="LapA_dom"/>
</dbReference>
<evidence type="ECO:0000256" key="5">
    <source>
        <dbReference type="SAM" id="Coils"/>
    </source>
</evidence>
<evidence type="ECO:0000256" key="3">
    <source>
        <dbReference type="ARBA" id="ARBA00022989"/>
    </source>
</evidence>
<keyword evidence="2 6" id="KW-0812">Transmembrane</keyword>
<sequence length="98" mass="11205">MKRIIYTFLAILVLLIGIAFAIQNKQVIELNYYFGLKWSGPLSLALLTSLAIGVMAGYLASLRMVMRMQRQLVQARKEIRQIEQEVINLRALPIKDVI</sequence>
<dbReference type="InParanoid" id="A0A1B4XFC6"/>
<dbReference type="KEGG" id="slim:SCL_1186"/>
<organism evidence="8 9">
    <name type="scientific">Sulfuricaulis limicola</name>
    <dbReference type="NCBI Taxonomy" id="1620215"/>
    <lineage>
        <taxon>Bacteria</taxon>
        <taxon>Pseudomonadati</taxon>
        <taxon>Pseudomonadota</taxon>
        <taxon>Gammaproteobacteria</taxon>
        <taxon>Acidiferrobacterales</taxon>
        <taxon>Acidiferrobacteraceae</taxon>
        <taxon>Sulfuricaulis</taxon>
    </lineage>
</organism>
<keyword evidence="1" id="KW-1003">Cell membrane</keyword>
<feature type="domain" description="Lipopolysaccharide assembly protein A" evidence="7">
    <location>
        <begin position="23"/>
        <end position="86"/>
    </location>
</feature>
<dbReference type="RefSeq" id="WP_096360347.1">
    <property type="nucleotide sequence ID" value="NZ_AP014879.1"/>
</dbReference>
<evidence type="ECO:0000313" key="8">
    <source>
        <dbReference type="EMBL" id="BAV33499.1"/>
    </source>
</evidence>
<dbReference type="AlphaFoldDB" id="A0A1B4XFC6"/>
<proteinExistence type="predicted"/>
<feature type="transmembrane region" description="Helical" evidence="6">
    <location>
        <begin position="45"/>
        <end position="66"/>
    </location>
</feature>